<gene>
    <name evidence="1" type="ORF">RDB_LOCUS209672</name>
</gene>
<reference evidence="1" key="1">
    <citation type="submission" date="2021-01" db="EMBL/GenBank/DDBJ databases">
        <authorList>
            <person name="Kaushik A."/>
        </authorList>
    </citation>
    <scope>NUCLEOTIDE SEQUENCE</scope>
    <source>
        <strain evidence="1">AG3-T5</strain>
    </source>
</reference>
<sequence length="543" mass="62947">MESRRDGTYGEFITDYPKTFLTHFPHNDPWSRADTQRLEEFMERVSNEELTPIQILRRRLRCMQVAQWICYRGIPSGGNNPLKFYLDSLREYLDKHKLFDYYHGFLCIHILARIFQICILSNLQVLGPKTFSDLEPDKDDASDSLVDLTSEKINKYLHPDLYKKALAYRKSAAGQAIIFPNGGGFTLEEAESMLDWIWKERKAFMVLCAKIKMKGWSALFFGLWGLLRESVRAYENCKRIRHLLMRYALCASSKERMAVADMIMAIEQEFRVVGAECQFEVPPLDREDGQNILDTFKNYLVPTESVIFPFELVYNTSLHTRPEEVSSLLITIMDHTWKTLEYDRPDGKEKYCDAFYYGARALTSLNDAITHFSYGCIKNKHASIDAYFGVINRIDFLELIGRLCLIMVVQTKDDFIISKYYAEAFYYNINSLMSAFSKAADNNEYVEAPGLQETWDKLLQFINLQYETIEGGSVHYRISLCRNTWLVIDKAFEFQQQTSLRRRCMNPRCPDPDGVGGAQAAIHWDRGLSDSHSAQCIPLELQI</sequence>
<accession>A0A8H3H5T3</accession>
<comment type="caution">
    <text evidence="1">The sequence shown here is derived from an EMBL/GenBank/DDBJ whole genome shotgun (WGS) entry which is preliminary data.</text>
</comment>
<name>A0A8H3H5T3_9AGAM</name>
<dbReference type="AlphaFoldDB" id="A0A8H3H5T3"/>
<evidence type="ECO:0000313" key="1">
    <source>
        <dbReference type="EMBL" id="CAE6481820.1"/>
    </source>
</evidence>
<dbReference type="EMBL" id="CAJMWW010000664">
    <property type="protein sequence ID" value="CAE6481820.1"/>
    <property type="molecule type" value="Genomic_DNA"/>
</dbReference>
<dbReference type="Proteomes" id="UP000663841">
    <property type="component" value="Unassembled WGS sequence"/>
</dbReference>
<organism evidence="1 2">
    <name type="scientific">Rhizoctonia solani</name>
    <dbReference type="NCBI Taxonomy" id="456999"/>
    <lineage>
        <taxon>Eukaryota</taxon>
        <taxon>Fungi</taxon>
        <taxon>Dikarya</taxon>
        <taxon>Basidiomycota</taxon>
        <taxon>Agaricomycotina</taxon>
        <taxon>Agaricomycetes</taxon>
        <taxon>Cantharellales</taxon>
        <taxon>Ceratobasidiaceae</taxon>
        <taxon>Rhizoctonia</taxon>
    </lineage>
</organism>
<proteinExistence type="predicted"/>
<protein>
    <submittedName>
        <fullName evidence="1">Uncharacterized protein</fullName>
    </submittedName>
</protein>
<evidence type="ECO:0000313" key="2">
    <source>
        <dbReference type="Proteomes" id="UP000663841"/>
    </source>
</evidence>